<proteinExistence type="predicted"/>
<reference evidence="1 2" key="1">
    <citation type="submission" date="2019-09" db="EMBL/GenBank/DDBJ databases">
        <authorList>
            <person name="Chandra G."/>
            <person name="Truman W A."/>
        </authorList>
    </citation>
    <scope>NUCLEOTIDE SEQUENCE [LARGE SCALE GENOMIC DNA]</scope>
    <source>
        <strain evidence="1">PS659</strain>
    </source>
</reference>
<accession>A0A5E6WLE2</accession>
<dbReference type="Proteomes" id="UP000326729">
    <property type="component" value="Unassembled WGS sequence"/>
</dbReference>
<protein>
    <submittedName>
        <fullName evidence="1">Uncharacterized protein</fullName>
    </submittedName>
</protein>
<evidence type="ECO:0000313" key="2">
    <source>
        <dbReference type="Proteomes" id="UP000326729"/>
    </source>
</evidence>
<dbReference type="RefSeq" id="WP_150718379.1">
    <property type="nucleotide sequence ID" value="NZ_CABVGY010000033.1"/>
</dbReference>
<gene>
    <name evidence="1" type="ORF">PS659_04811</name>
</gene>
<dbReference type="EMBL" id="CABVGY010000033">
    <property type="protein sequence ID" value="VVN29729.1"/>
    <property type="molecule type" value="Genomic_DNA"/>
</dbReference>
<sequence>MTVVVKAATAETSPWEQATLLINGNKVEWGAQFFLLRGQENVVTVEAPPSVANELNLALPEDGGLNIVASPVFGSWVARVDNKFDWKITPEAGKSGRITLVFYSREVLESWTHRSLVISSDLADEVTVLLDGAEMPVTGADIPSGGTTTLTLAYKSPYLLPGLDLALDAVLETGLVPGDLTSEPPLLEQTANHKWVITGAEKKAGTFKLKVFTAQERALLLTPTNRLYEPIQIKFTNAGGLPLLLPPGKNRSDTNSFFSYLVVLTNLEGQPLVGVPVTIHALGSQEDELETTTDSKGHVFNLSLFQRVGVYTIRAVAKVAGVDRELEILVDVVAA</sequence>
<evidence type="ECO:0000313" key="1">
    <source>
        <dbReference type="EMBL" id="VVN29729.1"/>
    </source>
</evidence>
<organism evidence="1 2">
    <name type="scientific">Pseudomonas fluorescens</name>
    <dbReference type="NCBI Taxonomy" id="294"/>
    <lineage>
        <taxon>Bacteria</taxon>
        <taxon>Pseudomonadati</taxon>
        <taxon>Pseudomonadota</taxon>
        <taxon>Gammaproteobacteria</taxon>
        <taxon>Pseudomonadales</taxon>
        <taxon>Pseudomonadaceae</taxon>
        <taxon>Pseudomonas</taxon>
    </lineage>
</organism>
<dbReference type="AlphaFoldDB" id="A0A5E6WLE2"/>
<dbReference type="OrthoDB" id="7031566at2"/>
<name>A0A5E6WLE2_PSEFL</name>